<dbReference type="HOGENOM" id="CLU_1939386_0_0_1"/>
<protein>
    <submittedName>
        <fullName evidence="1">Uncharacterized protein</fullName>
    </submittedName>
</protein>
<name>A0A0C3E4F6_9AGAM</name>
<dbReference type="Proteomes" id="UP000053989">
    <property type="component" value="Unassembled WGS sequence"/>
</dbReference>
<gene>
    <name evidence="1" type="ORF">SCLCIDRAFT_753989</name>
</gene>
<dbReference type="AlphaFoldDB" id="A0A0C3E4F6"/>
<organism evidence="1 2">
    <name type="scientific">Scleroderma citrinum Foug A</name>
    <dbReference type="NCBI Taxonomy" id="1036808"/>
    <lineage>
        <taxon>Eukaryota</taxon>
        <taxon>Fungi</taxon>
        <taxon>Dikarya</taxon>
        <taxon>Basidiomycota</taxon>
        <taxon>Agaricomycotina</taxon>
        <taxon>Agaricomycetes</taxon>
        <taxon>Agaricomycetidae</taxon>
        <taxon>Boletales</taxon>
        <taxon>Sclerodermatineae</taxon>
        <taxon>Sclerodermataceae</taxon>
        <taxon>Scleroderma</taxon>
    </lineage>
</organism>
<evidence type="ECO:0000313" key="1">
    <source>
        <dbReference type="EMBL" id="KIM63344.1"/>
    </source>
</evidence>
<keyword evidence="2" id="KW-1185">Reference proteome</keyword>
<accession>A0A0C3E4F6</accession>
<dbReference type="InParanoid" id="A0A0C3E4F6"/>
<reference evidence="2" key="2">
    <citation type="submission" date="2015-01" db="EMBL/GenBank/DDBJ databases">
        <title>Evolutionary Origins and Diversification of the Mycorrhizal Mutualists.</title>
        <authorList>
            <consortium name="DOE Joint Genome Institute"/>
            <consortium name="Mycorrhizal Genomics Consortium"/>
            <person name="Kohler A."/>
            <person name="Kuo A."/>
            <person name="Nagy L.G."/>
            <person name="Floudas D."/>
            <person name="Copeland A."/>
            <person name="Barry K.W."/>
            <person name="Cichocki N."/>
            <person name="Veneault-Fourrey C."/>
            <person name="LaButti K."/>
            <person name="Lindquist E.A."/>
            <person name="Lipzen A."/>
            <person name="Lundell T."/>
            <person name="Morin E."/>
            <person name="Murat C."/>
            <person name="Riley R."/>
            <person name="Ohm R."/>
            <person name="Sun H."/>
            <person name="Tunlid A."/>
            <person name="Henrissat B."/>
            <person name="Grigoriev I.V."/>
            <person name="Hibbett D.S."/>
            <person name="Martin F."/>
        </authorList>
    </citation>
    <scope>NUCLEOTIDE SEQUENCE [LARGE SCALE GENOMIC DNA]</scope>
    <source>
        <strain evidence="2">Foug A</strain>
    </source>
</reference>
<dbReference type="EMBL" id="KN822035">
    <property type="protein sequence ID" value="KIM63344.1"/>
    <property type="molecule type" value="Genomic_DNA"/>
</dbReference>
<proteinExistence type="predicted"/>
<evidence type="ECO:0000313" key="2">
    <source>
        <dbReference type="Proteomes" id="UP000053989"/>
    </source>
</evidence>
<reference evidence="1 2" key="1">
    <citation type="submission" date="2014-04" db="EMBL/GenBank/DDBJ databases">
        <authorList>
            <consortium name="DOE Joint Genome Institute"/>
            <person name="Kuo A."/>
            <person name="Kohler A."/>
            <person name="Nagy L.G."/>
            <person name="Floudas D."/>
            <person name="Copeland A."/>
            <person name="Barry K.W."/>
            <person name="Cichocki N."/>
            <person name="Veneault-Fourrey C."/>
            <person name="LaButti K."/>
            <person name="Lindquist E.A."/>
            <person name="Lipzen A."/>
            <person name="Lundell T."/>
            <person name="Morin E."/>
            <person name="Murat C."/>
            <person name="Sun H."/>
            <person name="Tunlid A."/>
            <person name="Henrissat B."/>
            <person name="Grigoriev I.V."/>
            <person name="Hibbett D.S."/>
            <person name="Martin F."/>
            <person name="Nordberg H.P."/>
            <person name="Cantor M.N."/>
            <person name="Hua S.X."/>
        </authorList>
    </citation>
    <scope>NUCLEOTIDE SEQUENCE [LARGE SCALE GENOMIC DNA]</scope>
    <source>
        <strain evidence="1 2">Foug A</strain>
    </source>
</reference>
<sequence length="130" mass="14985">MTGRLLYDFLLLTRLSLAFHLFYISIHQTLQDIWPFLSHSFFYKSQQIATTKMRGPGTPSLSSCYFDLNASDRIHIYTPILLAGHRGPVDDVHYFKVSTMYRTNIKGDRIWRIIVEAFGREGNGCLPPSL</sequence>